<dbReference type="RefSeq" id="WP_118046415.1">
    <property type="nucleotide sequence ID" value="NZ_QRWQ01000001.1"/>
</dbReference>
<dbReference type="GO" id="GO:0042173">
    <property type="term" value="P:regulation of sporulation resulting in formation of a cellular spore"/>
    <property type="evidence" value="ECO:0007669"/>
    <property type="project" value="InterPro"/>
</dbReference>
<keyword evidence="2" id="KW-0396">Initiation factor</keyword>
<dbReference type="EMBL" id="QRWQ01000001">
    <property type="protein sequence ID" value="RGT41830.1"/>
    <property type="molecule type" value="Genomic_DNA"/>
</dbReference>
<evidence type="ECO:0000313" key="3">
    <source>
        <dbReference type="Proteomes" id="UP000283834"/>
    </source>
</evidence>
<dbReference type="InterPro" id="IPR014879">
    <property type="entry name" value="Spo0A_C"/>
</dbReference>
<accession>A0A412NNF6</accession>
<dbReference type="InterPro" id="IPR036388">
    <property type="entry name" value="WH-like_DNA-bd_sf"/>
</dbReference>
<dbReference type="GO" id="GO:0003743">
    <property type="term" value="F:translation initiation factor activity"/>
    <property type="evidence" value="ECO:0007669"/>
    <property type="project" value="UniProtKB-KW"/>
</dbReference>
<evidence type="ECO:0000259" key="1">
    <source>
        <dbReference type="Pfam" id="PF08769"/>
    </source>
</evidence>
<keyword evidence="2" id="KW-0648">Protein biosynthesis</keyword>
<dbReference type="Gene3D" id="1.10.10.10">
    <property type="entry name" value="Winged helix-like DNA-binding domain superfamily/Winged helix DNA-binding domain"/>
    <property type="match status" value="1"/>
</dbReference>
<dbReference type="InterPro" id="IPR016032">
    <property type="entry name" value="Sig_transdc_resp-reg_C-effctor"/>
</dbReference>
<dbReference type="GO" id="GO:0003700">
    <property type="term" value="F:DNA-binding transcription factor activity"/>
    <property type="evidence" value="ECO:0007669"/>
    <property type="project" value="InterPro"/>
</dbReference>
<dbReference type="SUPFAM" id="SSF46894">
    <property type="entry name" value="C-terminal effector domain of the bipartite response regulators"/>
    <property type="match status" value="1"/>
</dbReference>
<dbReference type="AlphaFoldDB" id="A0A412NNF6"/>
<dbReference type="Proteomes" id="UP000283834">
    <property type="component" value="Unassembled WGS sequence"/>
</dbReference>
<feature type="domain" description="Sporulation initiation factor Spo0A C-terminal" evidence="1">
    <location>
        <begin position="4"/>
        <end position="66"/>
    </location>
</feature>
<dbReference type="GO" id="GO:0003677">
    <property type="term" value="F:DNA binding"/>
    <property type="evidence" value="ECO:0007669"/>
    <property type="project" value="InterPro"/>
</dbReference>
<evidence type="ECO:0000313" key="2">
    <source>
        <dbReference type="EMBL" id="RGT41830.1"/>
    </source>
</evidence>
<dbReference type="Pfam" id="PF08769">
    <property type="entry name" value="Spo0A_C"/>
    <property type="match status" value="1"/>
</dbReference>
<organism evidence="2 3">
    <name type="scientific">Mediterraneibacter gnavus</name>
    <name type="common">Ruminococcus gnavus</name>
    <dbReference type="NCBI Taxonomy" id="33038"/>
    <lineage>
        <taxon>Bacteria</taxon>
        <taxon>Bacillati</taxon>
        <taxon>Bacillota</taxon>
        <taxon>Clostridia</taxon>
        <taxon>Lachnospirales</taxon>
        <taxon>Lachnospiraceae</taxon>
        <taxon>Mediterraneibacter</taxon>
    </lineage>
</organism>
<comment type="caution">
    <text evidence="2">The sequence shown here is derived from an EMBL/GenBank/DDBJ whole genome shotgun (WGS) entry which is preliminary data.</text>
</comment>
<sequence length="70" mass="8198">MREKTIYEKIAEKYNTTPEEVRREMQIAIDAGFDNPDPSVQEKWKKMTLKGDRPTPEEVINYAVKQLKGN</sequence>
<name>A0A412NNF6_MEDGN</name>
<proteinExistence type="predicted"/>
<dbReference type="GO" id="GO:0005737">
    <property type="term" value="C:cytoplasm"/>
    <property type="evidence" value="ECO:0007669"/>
    <property type="project" value="InterPro"/>
</dbReference>
<gene>
    <name evidence="2" type="ORF">DWX36_00980</name>
</gene>
<reference evidence="2 3" key="1">
    <citation type="submission" date="2018-08" db="EMBL/GenBank/DDBJ databases">
        <title>A genome reference for cultivated species of the human gut microbiota.</title>
        <authorList>
            <person name="Zou Y."/>
            <person name="Xue W."/>
            <person name="Luo G."/>
        </authorList>
    </citation>
    <scope>NUCLEOTIDE SEQUENCE [LARGE SCALE GENOMIC DNA]</scope>
    <source>
        <strain evidence="2 3">AF19-16AC</strain>
    </source>
</reference>
<protein>
    <submittedName>
        <fullName evidence="2">Sporulation initiation factor Spo0A</fullName>
    </submittedName>
</protein>
<dbReference type="GO" id="GO:0005509">
    <property type="term" value="F:calcium ion binding"/>
    <property type="evidence" value="ECO:0007669"/>
    <property type="project" value="InterPro"/>
</dbReference>